<dbReference type="InterPro" id="IPR015797">
    <property type="entry name" value="NUDIX_hydrolase-like_dom_sf"/>
</dbReference>
<dbReference type="PANTHER" id="PTHR47707:SF1">
    <property type="entry name" value="NUDIX HYDROLASE FAMILY PROTEIN"/>
    <property type="match status" value="1"/>
</dbReference>
<evidence type="ECO:0000256" key="7">
    <source>
        <dbReference type="ARBA" id="ARBA00022801"/>
    </source>
</evidence>
<protein>
    <recommendedName>
        <fullName evidence="13">8-oxo-dGTP diphosphatase</fullName>
        <ecNumber evidence="12">3.6.1.55</ecNumber>
    </recommendedName>
    <alternativeName>
        <fullName evidence="16">7,8-dihydro-8-oxoguanine-triphosphatase</fullName>
    </alternativeName>
    <alternativeName>
        <fullName evidence="15">Mutator protein MutT</fullName>
    </alternativeName>
    <alternativeName>
        <fullName evidence="14">dGTP pyrophosphohydrolase</fullName>
    </alternativeName>
</protein>
<evidence type="ECO:0000259" key="17">
    <source>
        <dbReference type="PROSITE" id="PS51462"/>
    </source>
</evidence>
<evidence type="ECO:0000256" key="2">
    <source>
        <dbReference type="ARBA" id="ARBA00005582"/>
    </source>
</evidence>
<dbReference type="EC" id="3.6.1.55" evidence="12"/>
<keyword evidence="5" id="KW-0479">Metal-binding</keyword>
<comment type="caution">
    <text evidence="18">The sequence shown here is derived from an EMBL/GenBank/DDBJ whole genome shotgun (WGS) entry which is preliminary data.</text>
</comment>
<dbReference type="InterPro" id="IPR047127">
    <property type="entry name" value="MutT-like"/>
</dbReference>
<reference evidence="18 19" key="1">
    <citation type="submission" date="2023-08" db="EMBL/GenBank/DDBJ databases">
        <authorList>
            <person name="Joshi A."/>
            <person name="Thite S."/>
        </authorList>
    </citation>
    <scope>NUCLEOTIDE SEQUENCE [LARGE SCALE GENOMIC DNA]</scope>
    <source>
        <strain evidence="18 19">AC40</strain>
    </source>
</reference>
<keyword evidence="9" id="KW-0234">DNA repair</keyword>
<keyword evidence="8" id="KW-0460">Magnesium</keyword>
<evidence type="ECO:0000313" key="18">
    <source>
        <dbReference type="EMBL" id="MDP4536477.1"/>
    </source>
</evidence>
<evidence type="ECO:0000256" key="3">
    <source>
        <dbReference type="ARBA" id="ARBA00022457"/>
    </source>
</evidence>
<name>A0ABT9GZJ1_9GAMM</name>
<evidence type="ECO:0000256" key="6">
    <source>
        <dbReference type="ARBA" id="ARBA00022763"/>
    </source>
</evidence>
<comment type="catalytic activity">
    <reaction evidence="11">
        <text>8-oxo-GTP + H2O = 8-oxo-GMP + diphosphate + H(+)</text>
        <dbReference type="Rhea" id="RHEA:67616"/>
        <dbReference type="ChEBI" id="CHEBI:15377"/>
        <dbReference type="ChEBI" id="CHEBI:15378"/>
        <dbReference type="ChEBI" id="CHEBI:33019"/>
        <dbReference type="ChEBI" id="CHEBI:143553"/>
        <dbReference type="ChEBI" id="CHEBI:145694"/>
    </reaction>
</comment>
<keyword evidence="6" id="KW-0227">DNA damage</keyword>
<keyword evidence="4" id="KW-0235">DNA replication</keyword>
<dbReference type="PROSITE" id="PS51462">
    <property type="entry name" value="NUDIX"/>
    <property type="match status" value="1"/>
</dbReference>
<dbReference type="Pfam" id="PF14815">
    <property type="entry name" value="NUDIX_4"/>
    <property type="match status" value="1"/>
</dbReference>
<evidence type="ECO:0000256" key="4">
    <source>
        <dbReference type="ARBA" id="ARBA00022705"/>
    </source>
</evidence>
<comment type="cofactor">
    <cofactor evidence="1">
        <name>Mg(2+)</name>
        <dbReference type="ChEBI" id="CHEBI:18420"/>
    </cofactor>
</comment>
<evidence type="ECO:0000256" key="11">
    <source>
        <dbReference type="ARBA" id="ARBA00036904"/>
    </source>
</evidence>
<evidence type="ECO:0000256" key="5">
    <source>
        <dbReference type="ARBA" id="ARBA00022723"/>
    </source>
</evidence>
<keyword evidence="19" id="KW-1185">Reference proteome</keyword>
<evidence type="ECO:0000256" key="14">
    <source>
        <dbReference type="ARBA" id="ARBA00041592"/>
    </source>
</evidence>
<dbReference type="RefSeq" id="WP_305893743.1">
    <property type="nucleotide sequence ID" value="NZ_JAUZVZ010000012.1"/>
</dbReference>
<dbReference type="InterPro" id="IPR003561">
    <property type="entry name" value="Mutator_MutT"/>
</dbReference>
<sequence length="140" mass="15591">MSGTVDKKGPGAPFLHVAVGVIWQQGKVLLSRRASHQHQGDKWEFPGGKLEAGETVLEALQRELTEELAITVQNAQPLMEVRHRYPEREVLLDIWLVDAFSGEPHGVEGQAVQWFAASELDTLSFPDANQPIVERVMQLV</sequence>
<dbReference type="EMBL" id="JAUZVZ010000012">
    <property type="protein sequence ID" value="MDP4536477.1"/>
    <property type="molecule type" value="Genomic_DNA"/>
</dbReference>
<dbReference type="InterPro" id="IPR020476">
    <property type="entry name" value="Nudix_hydrolase"/>
</dbReference>
<dbReference type="CDD" id="cd03425">
    <property type="entry name" value="NUDIX_MutT_NudA_like"/>
    <property type="match status" value="1"/>
</dbReference>
<dbReference type="PRINTS" id="PR00502">
    <property type="entry name" value="NUDIXFAMILY"/>
</dbReference>
<keyword evidence="3" id="KW-0515">Mutator protein</keyword>
<comment type="catalytic activity">
    <reaction evidence="10">
        <text>8-oxo-dGTP + H2O = 8-oxo-dGMP + diphosphate + H(+)</text>
        <dbReference type="Rhea" id="RHEA:31575"/>
        <dbReference type="ChEBI" id="CHEBI:15377"/>
        <dbReference type="ChEBI" id="CHEBI:15378"/>
        <dbReference type="ChEBI" id="CHEBI:33019"/>
        <dbReference type="ChEBI" id="CHEBI:63224"/>
        <dbReference type="ChEBI" id="CHEBI:77896"/>
        <dbReference type="EC" id="3.6.1.55"/>
    </reaction>
</comment>
<dbReference type="Proteomes" id="UP001231616">
    <property type="component" value="Unassembled WGS sequence"/>
</dbReference>
<organism evidence="18 19">
    <name type="scientific">Alkalimonas collagenimarina</name>
    <dbReference type="NCBI Taxonomy" id="400390"/>
    <lineage>
        <taxon>Bacteria</taxon>
        <taxon>Pseudomonadati</taxon>
        <taxon>Pseudomonadota</taxon>
        <taxon>Gammaproteobacteria</taxon>
        <taxon>Alkalimonas</taxon>
    </lineage>
</organism>
<evidence type="ECO:0000256" key="8">
    <source>
        <dbReference type="ARBA" id="ARBA00022842"/>
    </source>
</evidence>
<dbReference type="Gene3D" id="3.90.79.10">
    <property type="entry name" value="Nucleoside Triphosphate Pyrophosphohydrolase"/>
    <property type="match status" value="1"/>
</dbReference>
<evidence type="ECO:0000256" key="9">
    <source>
        <dbReference type="ARBA" id="ARBA00023204"/>
    </source>
</evidence>
<comment type="similarity">
    <text evidence="2">Belongs to the Nudix hydrolase family.</text>
</comment>
<evidence type="ECO:0000256" key="1">
    <source>
        <dbReference type="ARBA" id="ARBA00001946"/>
    </source>
</evidence>
<dbReference type="NCBIfam" id="TIGR00586">
    <property type="entry name" value="mutt"/>
    <property type="match status" value="1"/>
</dbReference>
<evidence type="ECO:0000256" key="10">
    <source>
        <dbReference type="ARBA" id="ARBA00035861"/>
    </source>
</evidence>
<dbReference type="InterPro" id="IPR029119">
    <property type="entry name" value="MutY_C"/>
</dbReference>
<dbReference type="PANTHER" id="PTHR47707">
    <property type="entry name" value="8-OXO-DGTP DIPHOSPHATASE"/>
    <property type="match status" value="1"/>
</dbReference>
<evidence type="ECO:0000256" key="12">
    <source>
        <dbReference type="ARBA" id="ARBA00038905"/>
    </source>
</evidence>
<keyword evidence="7" id="KW-0378">Hydrolase</keyword>
<evidence type="ECO:0000256" key="13">
    <source>
        <dbReference type="ARBA" id="ARBA00040794"/>
    </source>
</evidence>
<feature type="domain" description="Nudix hydrolase" evidence="17">
    <location>
        <begin position="12"/>
        <end position="138"/>
    </location>
</feature>
<gene>
    <name evidence="18" type="primary">mutT</name>
    <name evidence="18" type="ORF">Q3O60_09780</name>
</gene>
<dbReference type="SUPFAM" id="SSF55811">
    <property type="entry name" value="Nudix"/>
    <property type="match status" value="1"/>
</dbReference>
<evidence type="ECO:0000256" key="16">
    <source>
        <dbReference type="ARBA" id="ARBA00042798"/>
    </source>
</evidence>
<evidence type="ECO:0000313" key="19">
    <source>
        <dbReference type="Proteomes" id="UP001231616"/>
    </source>
</evidence>
<accession>A0ABT9GZJ1</accession>
<proteinExistence type="inferred from homology"/>
<evidence type="ECO:0000256" key="15">
    <source>
        <dbReference type="ARBA" id="ARBA00041979"/>
    </source>
</evidence>
<dbReference type="InterPro" id="IPR000086">
    <property type="entry name" value="NUDIX_hydrolase_dom"/>
</dbReference>